<proteinExistence type="predicted"/>
<dbReference type="InterPro" id="IPR022139">
    <property type="entry name" value="Fam-L/Fam-M-like_plasmodium"/>
</dbReference>
<dbReference type="EMBL" id="FLYI01000529">
    <property type="protein sequence ID" value="SCA60884.1"/>
    <property type="molecule type" value="Genomic_DNA"/>
</dbReference>
<gene>
    <name evidence="2" type="ORF">PVC01_000137300</name>
</gene>
<accession>A0A1G4E8P3</accession>
<feature type="transmembrane region" description="Helical" evidence="1">
    <location>
        <begin position="201"/>
        <end position="221"/>
    </location>
</feature>
<dbReference type="VEuPathDB" id="PlasmoDB:PVW1_020027500"/>
<dbReference type="VEuPathDB" id="PlasmoDB:PVP01_0006490"/>
<evidence type="ECO:0000313" key="2">
    <source>
        <dbReference type="EMBL" id="SCA60884.1"/>
    </source>
</evidence>
<keyword evidence="1" id="KW-0472">Membrane</keyword>
<protein>
    <recommendedName>
        <fullName evidence="4">Variable surface protein</fullName>
    </recommendedName>
</protein>
<dbReference type="VEuPathDB" id="PlasmoDB:PVPAM_110070900"/>
<reference evidence="2 3" key="1">
    <citation type="submission" date="2016-07" db="EMBL/GenBank/DDBJ databases">
        <authorList>
            <consortium name="Pathogen Informatics"/>
        </authorList>
    </citation>
    <scope>NUCLEOTIDE SEQUENCE [LARGE SCALE GENOMIC DNA]</scope>
</reference>
<sequence length="250" mass="30182">MKKMRFYIYFQIIIFILITRIHDSSRLKRFFIDYLDVNLYKHDIFSIITYRILEEDKVHHKLTNISEDYMDNYKLFDGREGLTTYAKLKEKNSNNFVAYKKSLKREYSKMSQLKKLDCFCEGKIFNAIESFDNAADNMKCSKKNFFKIIFKKYASRFIIFCFFICFGNIIPILNLYKYKKDRKMLSFSEYIGIENYYCETYQALLITIYIIIVLASIYMLIKIVKYDGIKAGKSKMKIKEYFSFIKKTYK</sequence>
<organism evidence="2 3">
    <name type="scientific">Plasmodium vivax</name>
    <name type="common">malaria parasite P. vivax</name>
    <dbReference type="NCBI Taxonomy" id="5855"/>
    <lineage>
        <taxon>Eukaryota</taxon>
        <taxon>Sar</taxon>
        <taxon>Alveolata</taxon>
        <taxon>Apicomplexa</taxon>
        <taxon>Aconoidasida</taxon>
        <taxon>Haemosporida</taxon>
        <taxon>Plasmodiidae</taxon>
        <taxon>Plasmodium</taxon>
        <taxon>Plasmodium (Plasmodium)</taxon>
    </lineage>
</organism>
<keyword evidence="1" id="KW-1133">Transmembrane helix</keyword>
<evidence type="ECO:0000256" key="1">
    <source>
        <dbReference type="SAM" id="Phobius"/>
    </source>
</evidence>
<dbReference type="Proteomes" id="UP000305196">
    <property type="component" value="Unassembled WGS sequence"/>
</dbReference>
<evidence type="ECO:0008006" key="4">
    <source>
        <dbReference type="Google" id="ProtNLM"/>
    </source>
</evidence>
<evidence type="ECO:0000313" key="3">
    <source>
        <dbReference type="Proteomes" id="UP000305196"/>
    </source>
</evidence>
<keyword evidence="1" id="KW-0812">Transmembrane</keyword>
<feature type="transmembrane region" description="Helical" evidence="1">
    <location>
        <begin position="157"/>
        <end position="176"/>
    </location>
</feature>
<name>A0A1G4E8P3_PLAVI</name>
<dbReference type="AlphaFoldDB" id="A0A1G4E8P3"/>
<dbReference type="Pfam" id="PF12420">
    <property type="entry name" value="DUF3671"/>
    <property type="match status" value="1"/>
</dbReference>